<dbReference type="PANTHER" id="PTHR44119:SF4">
    <property type="entry name" value="AEROBIC COBALTOCHELATASE SUBUNIT COBN"/>
    <property type="match status" value="1"/>
</dbReference>
<proteinExistence type="predicted"/>
<dbReference type="AlphaFoldDB" id="X1GTS5"/>
<evidence type="ECO:0000259" key="1">
    <source>
        <dbReference type="Pfam" id="PF02514"/>
    </source>
</evidence>
<dbReference type="EMBL" id="BARU01022963">
    <property type="protein sequence ID" value="GAH48275.1"/>
    <property type="molecule type" value="Genomic_DNA"/>
</dbReference>
<dbReference type="Pfam" id="PF02514">
    <property type="entry name" value="CobN-Mg_chel"/>
    <property type="match status" value="1"/>
</dbReference>
<dbReference type="PANTHER" id="PTHR44119">
    <property type="entry name" value="MAGNESIUM-CHELATASE SUBUNIT CHLH, CHLOROPLASTIC"/>
    <property type="match status" value="1"/>
</dbReference>
<name>X1GTS5_9ZZZZ</name>
<gene>
    <name evidence="2" type="ORF">S03H2_37314</name>
</gene>
<sequence>LSAWGEIAENLIQNYKKENNKWPETVSVVLWAFETMKTGGETVGQIFNYLGIRAVKNKSIWTTELEVIPLEELNHPRINVITTICGIFRDTFPYILDLINQAVELVVDLDEPLEQNYVKKSAVELREQNAENPEARVFGPPPGKYNTNLTDIISAGQWENEKELIDDYLNNMSYAYMRNQKVKRSVKTFSENIRKINLMSQIRDSSEYHITDLDHYYEFTGGLARTYEELSGKKANIYIADTSSKKINHAGPSFKNSDLYEDLERLESLIVEYQNQFSL</sequence>
<dbReference type="InterPro" id="IPR003672">
    <property type="entry name" value="CobN/Mg_chltase"/>
</dbReference>
<accession>X1GTS5</accession>
<evidence type="ECO:0000313" key="2">
    <source>
        <dbReference type="EMBL" id="GAH48275.1"/>
    </source>
</evidence>
<protein>
    <recommendedName>
        <fullName evidence="1">CobN/magnesium chelatase domain-containing protein</fullName>
    </recommendedName>
</protein>
<reference evidence="2" key="1">
    <citation type="journal article" date="2014" name="Front. Microbiol.">
        <title>High frequency of phylogenetically diverse reductive dehalogenase-homologous genes in deep subseafloor sedimentary metagenomes.</title>
        <authorList>
            <person name="Kawai M."/>
            <person name="Futagami T."/>
            <person name="Toyoda A."/>
            <person name="Takaki Y."/>
            <person name="Nishi S."/>
            <person name="Hori S."/>
            <person name="Arai W."/>
            <person name="Tsubouchi T."/>
            <person name="Morono Y."/>
            <person name="Uchiyama I."/>
            <person name="Ito T."/>
            <person name="Fujiyama A."/>
            <person name="Inagaki F."/>
            <person name="Takami H."/>
        </authorList>
    </citation>
    <scope>NUCLEOTIDE SEQUENCE</scope>
    <source>
        <strain evidence="2">Expedition CK06-06</strain>
    </source>
</reference>
<feature type="non-terminal residue" evidence="2">
    <location>
        <position position="1"/>
    </location>
</feature>
<comment type="caution">
    <text evidence="2">The sequence shown here is derived from an EMBL/GenBank/DDBJ whole genome shotgun (WGS) entry which is preliminary data.</text>
</comment>
<organism evidence="2">
    <name type="scientific">marine sediment metagenome</name>
    <dbReference type="NCBI Taxonomy" id="412755"/>
    <lineage>
        <taxon>unclassified sequences</taxon>
        <taxon>metagenomes</taxon>
        <taxon>ecological metagenomes</taxon>
    </lineage>
</organism>
<feature type="domain" description="CobN/magnesium chelatase" evidence="1">
    <location>
        <begin position="6"/>
        <end position="245"/>
    </location>
</feature>
<feature type="non-terminal residue" evidence="2">
    <location>
        <position position="279"/>
    </location>
</feature>